<organism evidence="1 2">
    <name type="scientific">Vermiconidia calcicola</name>
    <dbReference type="NCBI Taxonomy" id="1690605"/>
    <lineage>
        <taxon>Eukaryota</taxon>
        <taxon>Fungi</taxon>
        <taxon>Dikarya</taxon>
        <taxon>Ascomycota</taxon>
        <taxon>Pezizomycotina</taxon>
        <taxon>Dothideomycetes</taxon>
        <taxon>Dothideomycetidae</taxon>
        <taxon>Mycosphaerellales</taxon>
        <taxon>Extremaceae</taxon>
        <taxon>Vermiconidia</taxon>
    </lineage>
</organism>
<dbReference type="Proteomes" id="UP001281147">
    <property type="component" value="Unassembled WGS sequence"/>
</dbReference>
<gene>
    <name evidence="1" type="ORF">LTR37_005191</name>
</gene>
<accession>A0ACC3NLE4</accession>
<dbReference type="EMBL" id="JAUTXU010000032">
    <property type="protein sequence ID" value="KAK3718378.1"/>
    <property type="molecule type" value="Genomic_DNA"/>
</dbReference>
<comment type="caution">
    <text evidence="1">The sequence shown here is derived from an EMBL/GenBank/DDBJ whole genome shotgun (WGS) entry which is preliminary data.</text>
</comment>
<reference evidence="1" key="1">
    <citation type="submission" date="2023-07" db="EMBL/GenBank/DDBJ databases">
        <title>Black Yeasts Isolated from many extreme environments.</title>
        <authorList>
            <person name="Coleine C."/>
            <person name="Stajich J.E."/>
            <person name="Selbmann L."/>
        </authorList>
    </citation>
    <scope>NUCLEOTIDE SEQUENCE</scope>
    <source>
        <strain evidence="1">CCFEE 5714</strain>
    </source>
</reference>
<keyword evidence="2" id="KW-1185">Reference proteome</keyword>
<sequence length="239" mass="25834">MAPTLRLQNALKQQQPVFATFMALKGMRTAQVVAHTGLDVRNIDDSDMHDMVSSVANSGVSPIVRIRGTSGPLIKRALDTGAHPISQSGILVPMVNTAADARSIVSFAKFPQVGVRGQGSSFACFELGLATPSEYVAKANESLLTMIQIESVEALENIDEICQVEGIGYTPANWSEPLFSEAIEKIVTTARKYGKKTGILATDGEHAKRLKKQFDLVAISTDVRALQAWYGKQIELANM</sequence>
<proteinExistence type="predicted"/>
<evidence type="ECO:0000313" key="2">
    <source>
        <dbReference type="Proteomes" id="UP001281147"/>
    </source>
</evidence>
<evidence type="ECO:0000313" key="1">
    <source>
        <dbReference type="EMBL" id="KAK3718378.1"/>
    </source>
</evidence>
<protein>
    <submittedName>
        <fullName evidence="1">Uncharacterized protein</fullName>
    </submittedName>
</protein>
<name>A0ACC3NLE4_9PEZI</name>